<comment type="caution">
    <text evidence="1">The sequence shown here is derived from an EMBL/GenBank/DDBJ whole genome shotgun (WGS) entry which is preliminary data.</text>
</comment>
<dbReference type="AlphaFoldDB" id="A0A2A8D0B0"/>
<protein>
    <submittedName>
        <fullName evidence="1">Uncharacterized protein</fullName>
    </submittedName>
</protein>
<dbReference type="Proteomes" id="UP000220102">
    <property type="component" value="Unassembled WGS sequence"/>
</dbReference>
<evidence type="ECO:0000313" key="2">
    <source>
        <dbReference type="Proteomes" id="UP000220102"/>
    </source>
</evidence>
<keyword evidence="2" id="KW-1185">Reference proteome</keyword>
<dbReference type="RefSeq" id="WP_143815300.1">
    <property type="nucleotide sequence ID" value="NZ_PDEQ01000002.1"/>
</dbReference>
<proteinExistence type="predicted"/>
<dbReference type="OrthoDB" id="1523124at2"/>
<gene>
    <name evidence="1" type="ORF">CRI94_04430</name>
</gene>
<sequence>MTEPEVIERVRSFLLDTRFPEETSVQHLCTDAHHTLVEHGGLGPYQRVSMPYADEIMHPDLVGQLSDGESLFAVEAKGEGDLVKGIGQAERYQEGVQRSFFALPADRFTSAIERMAAQKNVGLLTVAEEVTPLYWPRPRQPWQTAYRSVWRQIDTGLRAQGWSTFTYNLPTHYLAWTLALDPEMLHATGSVKDVIAPYHRMPKDWKAALRGAKKLGLVRRHGNTVELTPTGCAVRDILDTSLEEWNDIHKRAIYKPLADVFPRAGAALRILLLREPEVRLLVRALRQFDDKEAAMPKLAKTCDSIDHDRTPALLFTPERIDSMMDKAGRILWDQVDGMHYRSTTFYQMKRILQHAGILEDTGLQSNSAKSYKPAEDHWALRMH</sequence>
<evidence type="ECO:0000313" key="1">
    <source>
        <dbReference type="EMBL" id="PEN14291.1"/>
    </source>
</evidence>
<dbReference type="EMBL" id="PDEQ01000002">
    <property type="protein sequence ID" value="PEN14291.1"/>
    <property type="molecule type" value="Genomic_DNA"/>
</dbReference>
<organism evidence="1 2">
    <name type="scientific">Longibacter salinarum</name>
    <dbReference type="NCBI Taxonomy" id="1850348"/>
    <lineage>
        <taxon>Bacteria</taxon>
        <taxon>Pseudomonadati</taxon>
        <taxon>Rhodothermota</taxon>
        <taxon>Rhodothermia</taxon>
        <taxon>Rhodothermales</taxon>
        <taxon>Salisaetaceae</taxon>
        <taxon>Longibacter</taxon>
    </lineage>
</organism>
<accession>A0A2A8D0B0</accession>
<name>A0A2A8D0B0_9BACT</name>
<reference evidence="1 2" key="1">
    <citation type="submission" date="2017-10" db="EMBL/GenBank/DDBJ databases">
        <title>Draft genome of Longibacter Salinarum.</title>
        <authorList>
            <person name="Goh K.M."/>
            <person name="Shamsir M.S."/>
            <person name="Lim S.W."/>
        </authorList>
    </citation>
    <scope>NUCLEOTIDE SEQUENCE [LARGE SCALE GENOMIC DNA]</scope>
    <source>
        <strain evidence="1 2">KCTC 52045</strain>
    </source>
</reference>